<feature type="compositionally biased region" description="Basic and acidic residues" evidence="1">
    <location>
        <begin position="264"/>
        <end position="275"/>
    </location>
</feature>
<organism evidence="2 3">
    <name type="scientific">Mycena sanguinolenta</name>
    <dbReference type="NCBI Taxonomy" id="230812"/>
    <lineage>
        <taxon>Eukaryota</taxon>
        <taxon>Fungi</taxon>
        <taxon>Dikarya</taxon>
        <taxon>Basidiomycota</taxon>
        <taxon>Agaricomycotina</taxon>
        <taxon>Agaricomycetes</taxon>
        <taxon>Agaricomycetidae</taxon>
        <taxon>Agaricales</taxon>
        <taxon>Marasmiineae</taxon>
        <taxon>Mycenaceae</taxon>
        <taxon>Mycena</taxon>
    </lineage>
</organism>
<name>A0A8H6ZAA6_9AGAR</name>
<feature type="region of interest" description="Disordered" evidence="1">
    <location>
        <begin position="88"/>
        <end position="107"/>
    </location>
</feature>
<evidence type="ECO:0000256" key="1">
    <source>
        <dbReference type="SAM" id="MobiDB-lite"/>
    </source>
</evidence>
<dbReference type="AlphaFoldDB" id="A0A8H6ZAA6"/>
<dbReference type="OrthoDB" id="3000834at2759"/>
<feature type="region of interest" description="Disordered" evidence="1">
    <location>
        <begin position="242"/>
        <end position="295"/>
    </location>
</feature>
<gene>
    <name evidence="2" type="ORF">MSAN_00425000</name>
</gene>
<feature type="compositionally biased region" description="Low complexity" evidence="1">
    <location>
        <begin position="127"/>
        <end position="137"/>
    </location>
</feature>
<evidence type="ECO:0000313" key="3">
    <source>
        <dbReference type="Proteomes" id="UP000623467"/>
    </source>
</evidence>
<feature type="compositionally biased region" description="Low complexity" evidence="1">
    <location>
        <begin position="61"/>
        <end position="73"/>
    </location>
</feature>
<dbReference type="EMBL" id="JACAZH010000002">
    <property type="protein sequence ID" value="KAF7375375.1"/>
    <property type="molecule type" value="Genomic_DNA"/>
</dbReference>
<accession>A0A8H6ZAA6</accession>
<feature type="region of interest" description="Disordered" evidence="1">
    <location>
        <begin position="117"/>
        <end position="137"/>
    </location>
</feature>
<evidence type="ECO:0000313" key="2">
    <source>
        <dbReference type="EMBL" id="KAF7375375.1"/>
    </source>
</evidence>
<comment type="caution">
    <text evidence="2">The sequence shown here is derived from an EMBL/GenBank/DDBJ whole genome shotgun (WGS) entry which is preliminary data.</text>
</comment>
<proteinExistence type="predicted"/>
<protein>
    <submittedName>
        <fullName evidence="2">Uncharacterized protein</fullName>
    </submittedName>
</protein>
<reference evidence="2" key="1">
    <citation type="submission" date="2020-05" db="EMBL/GenBank/DDBJ databases">
        <title>Mycena genomes resolve the evolution of fungal bioluminescence.</title>
        <authorList>
            <person name="Tsai I.J."/>
        </authorList>
    </citation>
    <scope>NUCLEOTIDE SEQUENCE</scope>
    <source>
        <strain evidence="2">160909Yilan</strain>
    </source>
</reference>
<dbReference type="Proteomes" id="UP000623467">
    <property type="component" value="Unassembled WGS sequence"/>
</dbReference>
<feature type="compositionally biased region" description="Basic residues" evidence="1">
    <location>
        <begin position="7"/>
        <end position="16"/>
    </location>
</feature>
<feature type="region of interest" description="Disordered" evidence="1">
    <location>
        <begin position="167"/>
        <end position="201"/>
    </location>
</feature>
<feature type="region of interest" description="Disordered" evidence="1">
    <location>
        <begin position="1"/>
        <end position="79"/>
    </location>
</feature>
<sequence length="579" mass="61888">MLSLTTSKRRRGLRGKASREKLPASSASPSTESSVYSIDPSSCASASSLASTHTISRRSRATSMTSFSAASSAQCDSPMQAEISLEARLASPRQDAPSLPSPLTKKGVSPLEIFRLRTAEGTHTRRASSATSSTSTSMRVVRVAGRGGQGSRPRALAIDVNIPAPVMPLPPREVRRNPSDSPSTTQPARILGRGGLASRPRGVLVSDVPQTASSSLLSPAPPLLAPPPPLAAALIQEAPRPASVYRPSGRGGAGSRPRKVKPQLAERKDDRDFKFPWKGKGKAKADAPHLSGTALTRTDTLSSTVSSVVFAPTESPIHQRPISPDPLASSSGSIASYDSFEAHLERMQAQRANKLARTLGGDFPFHGTMTANGRQRQVAPQTAMLAPSSSLSVGNAPRGRPGFPAGYTLRQKSSCGSLLTQDSLVQYSPIPSHPPQAFLDAPQYSDDSETFVDDTEDDVSDILSFCQSDGSAQRSLRSTVSSAEMHVQPHLDIDETDSEYERAHTPTRFTPYTDSYGSGEALPTDPMQRFESPFQTMPLFVVPWDPSLVGDDSSQAWSGEWNQKDMQSVIQSLRTLKSS</sequence>
<keyword evidence="3" id="KW-1185">Reference proteome</keyword>
<feature type="compositionally biased region" description="Low complexity" evidence="1">
    <location>
        <begin position="25"/>
        <end position="51"/>
    </location>
</feature>